<protein>
    <submittedName>
        <fullName evidence="3">Fimbrial protein</fullName>
    </submittedName>
</protein>
<dbReference type="RefSeq" id="WP_033638278.1">
    <property type="nucleotide sequence ID" value="NZ_AP013063.1"/>
</dbReference>
<dbReference type="EMBL" id="AP013063">
    <property type="protein sequence ID" value="BAO33597.1"/>
    <property type="molecule type" value="Genomic_DNA"/>
</dbReference>
<dbReference type="Pfam" id="PF05229">
    <property type="entry name" value="SCPU"/>
    <property type="match status" value="2"/>
</dbReference>
<feature type="domain" description="Spore coat protein U/FanG" evidence="2">
    <location>
        <begin position="22"/>
        <end position="154"/>
    </location>
</feature>
<keyword evidence="1" id="KW-0732">Signal</keyword>
<dbReference type="SUPFAM" id="SSF49401">
    <property type="entry name" value="Bacterial adhesins"/>
    <property type="match status" value="1"/>
</dbReference>
<proteinExistence type="predicted"/>
<organism evidence="3">
    <name type="scientific">Serratia marcescens SM39</name>
    <dbReference type="NCBI Taxonomy" id="1334564"/>
    <lineage>
        <taxon>Bacteria</taxon>
        <taxon>Pseudomonadati</taxon>
        <taxon>Pseudomonadota</taxon>
        <taxon>Gammaproteobacteria</taxon>
        <taxon>Enterobacterales</taxon>
        <taxon>Yersiniaceae</taxon>
        <taxon>Serratia</taxon>
    </lineage>
</organism>
<dbReference type="SMART" id="SM00972">
    <property type="entry name" value="SCPU"/>
    <property type="match status" value="2"/>
</dbReference>
<feature type="signal peptide" evidence="1">
    <location>
        <begin position="1"/>
        <end position="23"/>
    </location>
</feature>
<evidence type="ECO:0000259" key="2">
    <source>
        <dbReference type="Pfam" id="PF05229"/>
    </source>
</evidence>
<name>A0AAT9EML3_SERMA</name>
<dbReference type="InterPro" id="IPR008966">
    <property type="entry name" value="Adhesion_dom_sf"/>
</dbReference>
<gene>
    <name evidence="3" type="ORF">SM39_1560</name>
</gene>
<reference evidence="3" key="1">
    <citation type="journal article" date="2014" name="Genome Biol. Evol.">
        <title>Genome evolution and plasticity of Serratia marcescens, an important multidrug-resistant nosocomial pathogen.</title>
        <authorList>
            <person name="Iguchi A."/>
            <person name="Nagaya Y."/>
            <person name="Pradel E."/>
            <person name="Ooka T."/>
            <person name="Ogura Y."/>
            <person name="Katsura K."/>
            <person name="Kurokawa K."/>
            <person name="Oshima K."/>
            <person name="Hattori M."/>
            <person name="Parkhill J."/>
            <person name="Sebaihia M."/>
            <person name="Coulthurst S.J."/>
            <person name="Gotoh N."/>
            <person name="Thomson N.R."/>
            <person name="Ewbank J.J."/>
            <person name="Hayashi T."/>
        </authorList>
    </citation>
    <scope>NUCLEOTIDE SEQUENCE</scope>
    <source>
        <strain evidence="3">SM39</strain>
    </source>
</reference>
<dbReference type="InterPro" id="IPR007893">
    <property type="entry name" value="Spore_coat_U/FanG"/>
</dbReference>
<sequence length="311" mass="33255">MFRGLKAFLLLTLSLLFCQRAFADCATTNGTVTLPGSSSFVVYNGQINAQGTAGLNCTGLGLSLLSQNTVTVKVASTTNGMAVANTDGSGDKIAYLIYPDANYQYPYSIGQTIDYSSLNLLSLILISSNVNFPLYIKTTAGANVRSGTYTDTINLIWNYHICGLGVLGLCIWWDGVNKASTVSVSVAITKDCLIGTAPNVNFGSMALVGQFNPVNQSITLTCTKTEGYNTYFTNGNNPVSGWRRMKSGTSNFMQYQIYLPNTTTVWDSTNKQSGAGTGLAQSIPYKAAVNAAQTEVAVGSYQDNLSFVVEY</sequence>
<dbReference type="KEGG" id="smar:SM39_1560"/>
<accession>A0AAT9EML3</accession>
<feature type="chain" id="PRO_5043333435" evidence="1">
    <location>
        <begin position="24"/>
        <end position="311"/>
    </location>
</feature>
<evidence type="ECO:0000256" key="1">
    <source>
        <dbReference type="SAM" id="SignalP"/>
    </source>
</evidence>
<dbReference type="AlphaFoldDB" id="A0AAT9EML3"/>
<dbReference type="GeneID" id="301145708"/>
<feature type="domain" description="Spore coat protein U/FanG" evidence="2">
    <location>
        <begin position="180"/>
        <end position="305"/>
    </location>
</feature>
<dbReference type="PANTHER" id="PTHR37089">
    <property type="entry name" value="PROTEIN U-RELATED"/>
    <property type="match status" value="1"/>
</dbReference>
<dbReference type="InterPro" id="IPR053167">
    <property type="entry name" value="Spore_coat_component"/>
</dbReference>
<evidence type="ECO:0000313" key="3">
    <source>
        <dbReference type="EMBL" id="BAO33597.1"/>
    </source>
</evidence>
<dbReference type="PANTHER" id="PTHR37089:SF1">
    <property type="entry name" value="MEMBRANE PROTEIN"/>
    <property type="match status" value="1"/>
</dbReference>